<comment type="caution">
    <text evidence="3">The sequence shown here is derived from an EMBL/GenBank/DDBJ whole genome shotgun (WGS) entry which is preliminary data.</text>
</comment>
<dbReference type="InterPro" id="IPR016566">
    <property type="entry name" value="UCP010219"/>
</dbReference>
<feature type="compositionally biased region" description="Basic and acidic residues" evidence="1">
    <location>
        <begin position="1"/>
        <end position="13"/>
    </location>
</feature>
<dbReference type="Proteomes" id="UP001500457">
    <property type="component" value="Unassembled WGS sequence"/>
</dbReference>
<keyword evidence="2" id="KW-0812">Transmembrane</keyword>
<proteinExistence type="predicted"/>
<evidence type="ECO:0000256" key="1">
    <source>
        <dbReference type="SAM" id="MobiDB-lite"/>
    </source>
</evidence>
<dbReference type="EMBL" id="BAABHQ010000004">
    <property type="protein sequence ID" value="GAA4872366.1"/>
    <property type="molecule type" value="Genomic_DNA"/>
</dbReference>
<feature type="transmembrane region" description="Helical" evidence="2">
    <location>
        <begin position="46"/>
        <end position="76"/>
    </location>
</feature>
<keyword evidence="4" id="KW-1185">Reference proteome</keyword>
<keyword evidence="2" id="KW-1133">Transmembrane helix</keyword>
<evidence type="ECO:0000256" key="2">
    <source>
        <dbReference type="SAM" id="Phobius"/>
    </source>
</evidence>
<accession>A0ABP9E945</accession>
<reference evidence="4" key="1">
    <citation type="journal article" date="2019" name="Int. J. Syst. Evol. Microbiol.">
        <title>The Global Catalogue of Microorganisms (GCM) 10K type strain sequencing project: providing services to taxonomists for standard genome sequencing and annotation.</title>
        <authorList>
            <consortium name="The Broad Institute Genomics Platform"/>
            <consortium name="The Broad Institute Genome Sequencing Center for Infectious Disease"/>
            <person name="Wu L."/>
            <person name="Ma J."/>
        </authorList>
    </citation>
    <scope>NUCLEOTIDE SEQUENCE [LARGE SCALE GENOMIC DNA]</scope>
    <source>
        <strain evidence="4">JCM 17983</strain>
    </source>
</reference>
<evidence type="ECO:0000313" key="3">
    <source>
        <dbReference type="EMBL" id="GAA4872366.1"/>
    </source>
</evidence>
<name>A0ABP9E945_9PSEU</name>
<feature type="transmembrane region" description="Helical" evidence="2">
    <location>
        <begin position="125"/>
        <end position="146"/>
    </location>
</feature>
<evidence type="ECO:0000313" key="4">
    <source>
        <dbReference type="Proteomes" id="UP001500457"/>
    </source>
</evidence>
<feature type="transmembrane region" description="Helical" evidence="2">
    <location>
        <begin position="88"/>
        <end position="105"/>
    </location>
</feature>
<feature type="region of interest" description="Disordered" evidence="1">
    <location>
        <begin position="1"/>
        <end position="24"/>
    </location>
</feature>
<feature type="transmembrane region" description="Helical" evidence="2">
    <location>
        <begin position="167"/>
        <end position="186"/>
    </location>
</feature>
<organism evidence="3 4">
    <name type="scientific">Actinomycetospora straminea</name>
    <dbReference type="NCBI Taxonomy" id="663607"/>
    <lineage>
        <taxon>Bacteria</taxon>
        <taxon>Bacillati</taxon>
        <taxon>Actinomycetota</taxon>
        <taxon>Actinomycetes</taxon>
        <taxon>Pseudonocardiales</taxon>
        <taxon>Pseudonocardiaceae</taxon>
        <taxon>Actinomycetospora</taxon>
    </lineage>
</organism>
<feature type="transmembrane region" description="Helical" evidence="2">
    <location>
        <begin position="192"/>
        <end position="215"/>
    </location>
</feature>
<gene>
    <name evidence="3" type="ORF">GCM10023203_22590</name>
</gene>
<sequence length="238" mass="24702">MTVPDDGRPDGRAGDAPAGHGPNPFTEILGGKGQALDATVPSVAFVVGWLVAGALGAAQPVLPGGLLAVVVAGGVALWRQRRGERPRAVAVGLLLAVGAALLALYTGRAQDFFLPRIVANAGSLAAWLVSIAIRWPLLGLVVGALTGRPTLWRRDPDLVRGYCRASWVWVGQYAVRVVVFTGLWAADQVVALGIAQIVLTWPLVVVCIAASWPLVRSALPPGHPGPLRPVVPQPGEGS</sequence>
<protein>
    <submittedName>
        <fullName evidence="3">DUF3159 domain-containing protein</fullName>
    </submittedName>
</protein>
<keyword evidence="2" id="KW-0472">Membrane</keyword>
<dbReference type="Pfam" id="PF11361">
    <property type="entry name" value="DUF3159"/>
    <property type="match status" value="1"/>
</dbReference>